<sequence>MKRVYLLSVIIVVLLFSCTDRDDEVNLVNIRIHNNTELFFSEVRIADKDTVYENIAADEFSTYMEFETAFANPAIAILTDSTSLNYFPTDVLSDSLPVGFYTYEISLDEDNQVDLTFRIDD</sequence>
<dbReference type="OrthoDB" id="980950at2"/>
<evidence type="ECO:0000313" key="2">
    <source>
        <dbReference type="EMBL" id="SEB42807.1"/>
    </source>
</evidence>
<accession>A0A1H4J9G9</accession>
<dbReference type="GeneID" id="90594517"/>
<name>A0A1H4J9G9_9FLAO</name>
<keyword evidence="4" id="KW-1185">Reference proteome</keyword>
<evidence type="ECO:0000313" key="3">
    <source>
        <dbReference type="Proteomes" id="UP000183038"/>
    </source>
</evidence>
<dbReference type="Proteomes" id="UP000199574">
    <property type="component" value="Chromosome I"/>
</dbReference>
<evidence type="ECO:0000313" key="4">
    <source>
        <dbReference type="Proteomes" id="UP000199574"/>
    </source>
</evidence>
<dbReference type="RefSeq" id="WP_074669770.1">
    <property type="nucleotide sequence ID" value="NZ_FNTB01000001.1"/>
</dbReference>
<dbReference type="Proteomes" id="UP000183038">
    <property type="component" value="Unassembled WGS sequence"/>
</dbReference>
<dbReference type="PROSITE" id="PS51257">
    <property type="entry name" value="PROKAR_LIPOPROTEIN"/>
    <property type="match status" value="1"/>
</dbReference>
<dbReference type="AlphaFoldDB" id="A0A1H4J9G9"/>
<proteinExistence type="predicted"/>
<dbReference type="EMBL" id="FNTB01000001">
    <property type="protein sequence ID" value="SEB42807.1"/>
    <property type="molecule type" value="Genomic_DNA"/>
</dbReference>
<evidence type="ECO:0000313" key="1">
    <source>
        <dbReference type="EMBL" id="SDR94643.1"/>
    </source>
</evidence>
<reference evidence="1 4" key="2">
    <citation type="submission" date="2016-10" db="EMBL/GenBank/DDBJ databases">
        <authorList>
            <person name="Varghese N."/>
            <person name="Submissions S."/>
        </authorList>
    </citation>
    <scope>NUCLEOTIDE SEQUENCE [LARGE SCALE GENOMIC DNA]</scope>
    <source>
        <strain evidence="1 4">MAR_2009_60</strain>
    </source>
</reference>
<gene>
    <name evidence="2" type="ORF">SAMN05192540_0222</name>
    <name evidence="1" type="ORF">SAMN05192545_0477</name>
</gene>
<protein>
    <submittedName>
        <fullName evidence="2">Uncharacterized protein</fullName>
    </submittedName>
</protein>
<organism evidence="2 3">
    <name type="scientific">Maribacter dokdonensis</name>
    <dbReference type="NCBI Taxonomy" id="320912"/>
    <lineage>
        <taxon>Bacteria</taxon>
        <taxon>Pseudomonadati</taxon>
        <taxon>Bacteroidota</taxon>
        <taxon>Flavobacteriia</taxon>
        <taxon>Flavobacteriales</taxon>
        <taxon>Flavobacteriaceae</taxon>
        <taxon>Maribacter</taxon>
    </lineage>
</organism>
<reference evidence="2 3" key="1">
    <citation type="submission" date="2016-10" db="EMBL/GenBank/DDBJ databases">
        <authorList>
            <person name="de Groot N.N."/>
        </authorList>
    </citation>
    <scope>NUCLEOTIDE SEQUENCE [LARGE SCALE GENOMIC DNA]</scope>
    <source>
        <strain evidence="2 3">MAR_2009_71</strain>
    </source>
</reference>
<dbReference type="EMBL" id="LT629754">
    <property type="protein sequence ID" value="SDR94643.1"/>
    <property type="molecule type" value="Genomic_DNA"/>
</dbReference>